<keyword evidence="2" id="KW-0472">Membrane</keyword>
<feature type="compositionally biased region" description="Basic and acidic residues" evidence="1">
    <location>
        <begin position="346"/>
        <end position="362"/>
    </location>
</feature>
<keyword evidence="2" id="KW-1133">Transmembrane helix</keyword>
<feature type="compositionally biased region" description="Pro residues" evidence="1">
    <location>
        <begin position="377"/>
        <end position="391"/>
    </location>
</feature>
<keyword evidence="2" id="KW-0812">Transmembrane</keyword>
<dbReference type="RefSeq" id="WP_087132301.1">
    <property type="nucleotide sequence ID" value="NZ_FUKO01000026.1"/>
</dbReference>
<reference evidence="3 4" key="1">
    <citation type="submission" date="2017-02" db="EMBL/GenBank/DDBJ databases">
        <authorList>
            <person name="Peterson S.W."/>
        </authorList>
    </citation>
    <scope>NUCLEOTIDE SEQUENCE [LARGE SCALE GENOMIC DNA]</scope>
    <source>
        <strain evidence="3 4">B Mb 05.01</strain>
    </source>
</reference>
<feature type="region of interest" description="Disordered" evidence="1">
    <location>
        <begin position="346"/>
        <end position="403"/>
    </location>
</feature>
<sequence length="403" mass="42399">MSTLDELFPDGKHRNSAAVTGDDRHTMRRLDEMFGDRRVDLDRTHRASGRPALVAMVSDAVADAKPLGTMPPSSSAKQRRPRRRFDLINVAAGSLAVVALAVAASIGGIQAASASPATDALRVLTTDEKTIESATAGLVASSARLSEAIESADAAAEQLRPVLEQVRDATDPADIPEGWADAPEDAGTIPIADAAALDTVLAALDAYRTDLAAFELPELPADYARDDIDVGSLTEVGAAIDAAQQHLNDIDHASGDVRTVRTAVDARTTAFTAQLATFADTFPAVAKKAIDDHPDADQALKDAVTASAATIAAADLRAEGASAMLSTYRDAVVALVADQVRAARQLEREREEQERIERERQRQQQSPTGPGSDNSPPTEPIPSEPAPPTDPPADSSIQESPAE</sequence>
<dbReference type="AlphaFoldDB" id="A0A1R4K8T7"/>
<dbReference type="OrthoDB" id="5062316at2"/>
<keyword evidence="4" id="KW-1185">Reference proteome</keyword>
<feature type="region of interest" description="Disordered" evidence="1">
    <location>
        <begin position="1"/>
        <end position="21"/>
    </location>
</feature>
<feature type="transmembrane region" description="Helical" evidence="2">
    <location>
        <begin position="87"/>
        <end position="109"/>
    </location>
</feature>
<evidence type="ECO:0008006" key="5">
    <source>
        <dbReference type="Google" id="ProtNLM"/>
    </source>
</evidence>
<evidence type="ECO:0000313" key="4">
    <source>
        <dbReference type="Proteomes" id="UP000196320"/>
    </source>
</evidence>
<evidence type="ECO:0000313" key="3">
    <source>
        <dbReference type="EMBL" id="SJN40841.1"/>
    </source>
</evidence>
<name>A0A1R4K8T7_9MICO</name>
<evidence type="ECO:0000256" key="2">
    <source>
        <dbReference type="SAM" id="Phobius"/>
    </source>
</evidence>
<organism evidence="3 4">
    <name type="scientific">Microbacterium esteraromaticum</name>
    <dbReference type="NCBI Taxonomy" id="57043"/>
    <lineage>
        <taxon>Bacteria</taxon>
        <taxon>Bacillati</taxon>
        <taxon>Actinomycetota</taxon>
        <taxon>Actinomycetes</taxon>
        <taxon>Micrococcales</taxon>
        <taxon>Microbacteriaceae</taxon>
        <taxon>Microbacterium</taxon>
    </lineage>
</organism>
<accession>A0A1R4K8T7</accession>
<protein>
    <recommendedName>
        <fullName evidence="5">DUF5667 domain-containing protein</fullName>
    </recommendedName>
</protein>
<gene>
    <name evidence="3" type="ORF">FM104_11110</name>
</gene>
<evidence type="ECO:0000256" key="1">
    <source>
        <dbReference type="SAM" id="MobiDB-lite"/>
    </source>
</evidence>
<dbReference type="Proteomes" id="UP000196320">
    <property type="component" value="Unassembled WGS sequence"/>
</dbReference>
<proteinExistence type="predicted"/>
<dbReference type="EMBL" id="FUKO01000026">
    <property type="protein sequence ID" value="SJN40841.1"/>
    <property type="molecule type" value="Genomic_DNA"/>
</dbReference>